<proteinExistence type="predicted"/>
<name>A0A380TDW5_9ZZZZ</name>
<evidence type="ECO:0000313" key="1">
    <source>
        <dbReference type="EMBL" id="SUS06672.1"/>
    </source>
</evidence>
<dbReference type="EMBL" id="UIDG01000235">
    <property type="protein sequence ID" value="SUS06672.1"/>
    <property type="molecule type" value="Genomic_DNA"/>
</dbReference>
<organism evidence="1">
    <name type="scientific">metagenome</name>
    <dbReference type="NCBI Taxonomy" id="256318"/>
    <lineage>
        <taxon>unclassified sequences</taxon>
        <taxon>metagenomes</taxon>
    </lineage>
</organism>
<sequence>MTLMATETLAASPDSCPPELHKRFMEAEAVVMGTLNKTEIEPIPIPIFGDAKYMKNFYLEKLAVVRGSQVDASYVGVVATSEEFALLEQYASNEGRTLVFLAKTGLMPESAPEDAVKKRGRSWYTTHSPRDVFLADDIEVQACIKQLSQ</sequence>
<dbReference type="AlphaFoldDB" id="A0A380TDW5"/>
<protein>
    <submittedName>
        <fullName evidence="1">Uncharacterized protein</fullName>
    </submittedName>
</protein>
<reference evidence="1" key="1">
    <citation type="submission" date="2018-07" db="EMBL/GenBank/DDBJ databases">
        <authorList>
            <person name="Quirk P.G."/>
            <person name="Krulwich T.A."/>
        </authorList>
    </citation>
    <scope>NUCLEOTIDE SEQUENCE</scope>
</reference>
<gene>
    <name evidence="1" type="ORF">DF3PB_310013</name>
</gene>
<accession>A0A380TDW5</accession>